<proteinExistence type="predicted"/>
<dbReference type="AlphaFoldDB" id="A0A2G5VAJ1"/>
<gene>
    <name evidence="2" type="primary">Cnig_chr_II.g7646</name>
    <name evidence="2" type="ORF">B9Z55_007646</name>
</gene>
<evidence type="ECO:0000313" key="3">
    <source>
        <dbReference type="Proteomes" id="UP000230233"/>
    </source>
</evidence>
<reference evidence="3" key="1">
    <citation type="submission" date="2017-10" db="EMBL/GenBank/DDBJ databases">
        <title>Rapid genome shrinkage in a self-fertile nematode reveals novel sperm competition proteins.</title>
        <authorList>
            <person name="Yin D."/>
            <person name="Schwarz E.M."/>
            <person name="Thomas C.G."/>
            <person name="Felde R.L."/>
            <person name="Korf I.F."/>
            <person name="Cutter A.D."/>
            <person name="Schartner C.M."/>
            <person name="Ralston E.J."/>
            <person name="Meyer B.J."/>
            <person name="Haag E.S."/>
        </authorList>
    </citation>
    <scope>NUCLEOTIDE SEQUENCE [LARGE SCALE GENOMIC DNA]</scope>
    <source>
        <strain evidence="3">JU1422</strain>
    </source>
</reference>
<dbReference type="EMBL" id="PDUG01000002">
    <property type="protein sequence ID" value="PIC48799.1"/>
    <property type="molecule type" value="Genomic_DNA"/>
</dbReference>
<dbReference type="Proteomes" id="UP000230233">
    <property type="component" value="Chromosome II"/>
</dbReference>
<feature type="region of interest" description="Disordered" evidence="1">
    <location>
        <begin position="1"/>
        <end position="90"/>
    </location>
</feature>
<comment type="caution">
    <text evidence="2">The sequence shown here is derived from an EMBL/GenBank/DDBJ whole genome shotgun (WGS) entry which is preliminary data.</text>
</comment>
<feature type="region of interest" description="Disordered" evidence="1">
    <location>
        <begin position="112"/>
        <end position="166"/>
    </location>
</feature>
<feature type="compositionally biased region" description="Polar residues" evidence="1">
    <location>
        <begin position="153"/>
        <end position="163"/>
    </location>
</feature>
<keyword evidence="3" id="KW-1185">Reference proteome</keyword>
<accession>A0A2G5VAJ1</accession>
<name>A0A2G5VAJ1_9PELO</name>
<feature type="compositionally biased region" description="Low complexity" evidence="1">
    <location>
        <begin position="71"/>
        <end position="87"/>
    </location>
</feature>
<organism evidence="2 3">
    <name type="scientific">Caenorhabditis nigoni</name>
    <dbReference type="NCBI Taxonomy" id="1611254"/>
    <lineage>
        <taxon>Eukaryota</taxon>
        <taxon>Metazoa</taxon>
        <taxon>Ecdysozoa</taxon>
        <taxon>Nematoda</taxon>
        <taxon>Chromadorea</taxon>
        <taxon>Rhabditida</taxon>
        <taxon>Rhabditina</taxon>
        <taxon>Rhabditomorpha</taxon>
        <taxon>Rhabditoidea</taxon>
        <taxon>Rhabditidae</taxon>
        <taxon>Peloderinae</taxon>
        <taxon>Caenorhabditis</taxon>
    </lineage>
</organism>
<feature type="compositionally biased region" description="Basic and acidic residues" evidence="1">
    <location>
        <begin position="8"/>
        <end position="20"/>
    </location>
</feature>
<evidence type="ECO:0000313" key="2">
    <source>
        <dbReference type="EMBL" id="PIC48799.1"/>
    </source>
</evidence>
<sequence>MESLFVQQEKEAASERRLNPDETSDAQRLLDPNHLSQNQHLRLPSRIHRDGTIENQHFENGTFEDMKKRGSSSSPASSPSTTQSGPARKNLAMLNRYNIQSTHRRLILSHPIYTNSPSSSLKKHVNTFKDSKKSSSRPTESSQQMQMSHSSSLVPSSYNTSPKRSLKDNLKLFDGSKTSMTKNTVMLSTGFKGAIGSSRSHSKRIQTSYRTSKKIKELRAHFGHLGEKQHRQIRRFQEDESGLSCDDKMFLRMYPVPKTDPLGLDEILKED</sequence>
<feature type="compositionally biased region" description="Low complexity" evidence="1">
    <location>
        <begin position="141"/>
        <end position="152"/>
    </location>
</feature>
<protein>
    <submittedName>
        <fullName evidence="2">Uncharacterized protein</fullName>
    </submittedName>
</protein>
<evidence type="ECO:0000256" key="1">
    <source>
        <dbReference type="SAM" id="MobiDB-lite"/>
    </source>
</evidence>